<comment type="caution">
    <text evidence="11">The sequence shown here is derived from an EMBL/GenBank/DDBJ whole genome shotgun (WGS) entry which is preliminary data.</text>
</comment>
<dbReference type="GO" id="GO:0016020">
    <property type="term" value="C:membrane"/>
    <property type="evidence" value="ECO:0007669"/>
    <property type="project" value="UniProtKB-SubCell"/>
</dbReference>
<keyword evidence="5" id="KW-0735">Signal-anchor</keyword>
<comment type="similarity">
    <text evidence="2 10">Belongs to the cytochrome P450 family.</text>
</comment>
<dbReference type="GO" id="GO:0005506">
    <property type="term" value="F:iron ion binding"/>
    <property type="evidence" value="ECO:0007669"/>
    <property type="project" value="InterPro"/>
</dbReference>
<accession>A0A8X8XT24</accession>
<dbReference type="PROSITE" id="PS00086">
    <property type="entry name" value="CYTOCHROME_P450"/>
    <property type="match status" value="1"/>
</dbReference>
<organism evidence="11">
    <name type="scientific">Salvia splendens</name>
    <name type="common">Scarlet sage</name>
    <dbReference type="NCBI Taxonomy" id="180675"/>
    <lineage>
        <taxon>Eukaryota</taxon>
        <taxon>Viridiplantae</taxon>
        <taxon>Streptophyta</taxon>
        <taxon>Embryophyta</taxon>
        <taxon>Tracheophyta</taxon>
        <taxon>Spermatophyta</taxon>
        <taxon>Magnoliopsida</taxon>
        <taxon>eudicotyledons</taxon>
        <taxon>Gunneridae</taxon>
        <taxon>Pentapetalae</taxon>
        <taxon>asterids</taxon>
        <taxon>lamiids</taxon>
        <taxon>Lamiales</taxon>
        <taxon>Lamiaceae</taxon>
        <taxon>Nepetoideae</taxon>
        <taxon>Mentheae</taxon>
        <taxon>Salviinae</taxon>
        <taxon>Salvia</taxon>
        <taxon>Salvia subgen. Calosphace</taxon>
        <taxon>core Calosphace</taxon>
    </lineage>
</organism>
<dbReference type="PRINTS" id="PR00463">
    <property type="entry name" value="EP450I"/>
</dbReference>
<name>A0A8X8XT24_SALSN</name>
<dbReference type="InterPro" id="IPR052306">
    <property type="entry name" value="CYP450_71D"/>
</dbReference>
<evidence type="ECO:0000256" key="6">
    <source>
        <dbReference type="ARBA" id="ARBA00023002"/>
    </source>
</evidence>
<evidence type="ECO:0000256" key="2">
    <source>
        <dbReference type="ARBA" id="ARBA00010617"/>
    </source>
</evidence>
<evidence type="ECO:0000256" key="3">
    <source>
        <dbReference type="ARBA" id="ARBA00022617"/>
    </source>
</evidence>
<feature type="binding site" description="axial binding residue" evidence="9">
    <location>
        <position position="173"/>
    </location>
    <ligand>
        <name>heme</name>
        <dbReference type="ChEBI" id="CHEBI:30413"/>
    </ligand>
    <ligandPart>
        <name>Fe</name>
        <dbReference type="ChEBI" id="CHEBI:18248"/>
    </ligandPart>
</feature>
<dbReference type="Gene3D" id="1.10.630.10">
    <property type="entry name" value="Cytochrome P450"/>
    <property type="match status" value="2"/>
</dbReference>
<dbReference type="Proteomes" id="UP000298416">
    <property type="component" value="Unassembled WGS sequence"/>
</dbReference>
<evidence type="ECO:0000313" key="12">
    <source>
        <dbReference type="Proteomes" id="UP000298416"/>
    </source>
</evidence>
<dbReference type="GO" id="GO:0016712">
    <property type="term" value="F:oxidoreductase activity, acting on paired donors, with incorporation or reduction of molecular oxygen, reduced flavin or flavoprotein as one donor, and incorporation of one atom of oxygen"/>
    <property type="evidence" value="ECO:0007669"/>
    <property type="project" value="UniProtKB-ARBA"/>
</dbReference>
<dbReference type="InterPro" id="IPR002401">
    <property type="entry name" value="Cyt_P450_E_grp-I"/>
</dbReference>
<evidence type="ECO:0000256" key="5">
    <source>
        <dbReference type="ARBA" id="ARBA00022968"/>
    </source>
</evidence>
<dbReference type="PANTHER" id="PTHR47953:SF16">
    <property type="entry name" value="CYTOCHROME P450 71D8"/>
    <property type="match status" value="1"/>
</dbReference>
<dbReference type="Pfam" id="PF00067">
    <property type="entry name" value="p450"/>
    <property type="match status" value="2"/>
</dbReference>
<evidence type="ECO:0000256" key="9">
    <source>
        <dbReference type="PIRSR" id="PIRSR602401-1"/>
    </source>
</evidence>
<dbReference type="AlphaFoldDB" id="A0A8X8XT24"/>
<gene>
    <name evidence="11" type="ORF">SASPL_121782</name>
</gene>
<keyword evidence="5" id="KW-0812">Transmembrane</keyword>
<keyword evidence="4 9" id="KW-0479">Metal-binding</keyword>
<comment type="subcellular location">
    <subcellularLocation>
        <location evidence="1">Membrane</location>
        <topology evidence="1">Single-pass type II membrane protein</topology>
    </subcellularLocation>
</comment>
<reference evidence="11" key="2">
    <citation type="submission" date="2020-08" db="EMBL/GenBank/DDBJ databases">
        <title>Plant Genome Project.</title>
        <authorList>
            <person name="Zhang R.-G."/>
        </authorList>
    </citation>
    <scope>NUCLEOTIDE SEQUENCE</scope>
    <source>
        <strain evidence="11">Huo1</strain>
        <tissue evidence="11">Leaf</tissue>
    </source>
</reference>
<keyword evidence="12" id="KW-1185">Reference proteome</keyword>
<dbReference type="EMBL" id="PNBA02000007">
    <property type="protein sequence ID" value="KAG6419560.1"/>
    <property type="molecule type" value="Genomic_DNA"/>
</dbReference>
<evidence type="ECO:0000256" key="8">
    <source>
        <dbReference type="ARBA" id="ARBA00023033"/>
    </source>
</evidence>
<dbReference type="InterPro" id="IPR001128">
    <property type="entry name" value="Cyt_P450"/>
</dbReference>
<sequence>MRDKLDVIMDEIIERHKRNRRSNSEFGSEDLVDVFLRVQEEGNLKYPITNDSIKAVLYDLFIGGTETSLTTIDWAMVELLRRHEAMAKAQAKTLRLHPPAPVLPRACINEQVIDGYTIPAGQKLLFNIWAMQRDPRYWKDPEKFEPERFENSSVDFLGGDHQFLPFGGGKRMCPGMTFGTTTVESVLAQLLYNFDWKLPAGVVRAQDVDMIESNGITAARKDNLFVVATPYK</sequence>
<keyword evidence="6 10" id="KW-0560">Oxidoreductase</keyword>
<keyword evidence="8 10" id="KW-0503">Monooxygenase</keyword>
<dbReference type="InterPro" id="IPR036396">
    <property type="entry name" value="Cyt_P450_sf"/>
</dbReference>
<dbReference type="PRINTS" id="PR00385">
    <property type="entry name" value="P450"/>
</dbReference>
<evidence type="ECO:0000256" key="4">
    <source>
        <dbReference type="ARBA" id="ARBA00022723"/>
    </source>
</evidence>
<dbReference type="GO" id="GO:0020037">
    <property type="term" value="F:heme binding"/>
    <property type="evidence" value="ECO:0007669"/>
    <property type="project" value="InterPro"/>
</dbReference>
<comment type="cofactor">
    <cofactor evidence="9">
        <name>heme</name>
        <dbReference type="ChEBI" id="CHEBI:30413"/>
    </cofactor>
</comment>
<evidence type="ECO:0000256" key="1">
    <source>
        <dbReference type="ARBA" id="ARBA00004606"/>
    </source>
</evidence>
<evidence type="ECO:0000256" key="10">
    <source>
        <dbReference type="RuleBase" id="RU000461"/>
    </source>
</evidence>
<reference evidence="11" key="1">
    <citation type="submission" date="2018-01" db="EMBL/GenBank/DDBJ databases">
        <authorList>
            <person name="Mao J.F."/>
        </authorList>
    </citation>
    <scope>NUCLEOTIDE SEQUENCE</scope>
    <source>
        <strain evidence="11">Huo1</strain>
        <tissue evidence="11">Leaf</tissue>
    </source>
</reference>
<dbReference type="SUPFAM" id="SSF48264">
    <property type="entry name" value="Cytochrome P450"/>
    <property type="match status" value="1"/>
</dbReference>
<evidence type="ECO:0000256" key="7">
    <source>
        <dbReference type="ARBA" id="ARBA00023004"/>
    </source>
</evidence>
<protein>
    <submittedName>
        <fullName evidence="11">Uncharacterized protein</fullName>
    </submittedName>
</protein>
<evidence type="ECO:0000313" key="11">
    <source>
        <dbReference type="EMBL" id="KAG6419560.1"/>
    </source>
</evidence>
<keyword evidence="7 9" id="KW-0408">Iron</keyword>
<dbReference type="PANTHER" id="PTHR47953">
    <property type="entry name" value="OS08G0105600 PROTEIN"/>
    <property type="match status" value="1"/>
</dbReference>
<keyword evidence="3 9" id="KW-0349">Heme</keyword>
<proteinExistence type="inferred from homology"/>
<dbReference type="GO" id="GO:0016114">
    <property type="term" value="P:terpenoid biosynthetic process"/>
    <property type="evidence" value="ECO:0007669"/>
    <property type="project" value="UniProtKB-ARBA"/>
</dbReference>
<dbReference type="InterPro" id="IPR017972">
    <property type="entry name" value="Cyt_P450_CS"/>
</dbReference>